<dbReference type="InterPro" id="IPR029065">
    <property type="entry name" value="Enolase_C-like"/>
</dbReference>
<dbReference type="CDD" id="cd03316">
    <property type="entry name" value="MR_like"/>
    <property type="match status" value="1"/>
</dbReference>
<dbReference type="InterPro" id="IPR013342">
    <property type="entry name" value="Mandelate_racemase_C"/>
</dbReference>
<evidence type="ECO:0000313" key="3">
    <source>
        <dbReference type="EMBL" id="RMI42922.1"/>
    </source>
</evidence>
<dbReference type="Gene3D" id="3.30.390.10">
    <property type="entry name" value="Enolase-like, N-terminal domain"/>
    <property type="match status" value="1"/>
</dbReference>
<evidence type="ECO:0000259" key="2">
    <source>
        <dbReference type="SMART" id="SM00922"/>
    </source>
</evidence>
<dbReference type="SMART" id="SM00922">
    <property type="entry name" value="MR_MLE"/>
    <property type="match status" value="1"/>
</dbReference>
<proteinExistence type="predicted"/>
<feature type="domain" description="Mandelate racemase/muconate lactonizing enzyme C-terminal" evidence="2">
    <location>
        <begin position="168"/>
        <end position="260"/>
    </location>
</feature>
<dbReference type="InterPro" id="IPR036849">
    <property type="entry name" value="Enolase-like_C_sf"/>
</dbReference>
<dbReference type="InterPro" id="IPR029017">
    <property type="entry name" value="Enolase-like_N"/>
</dbReference>
<dbReference type="Pfam" id="PF02746">
    <property type="entry name" value="MR_MLE_N"/>
    <property type="match status" value="1"/>
</dbReference>
<dbReference type="SFLD" id="SFLDS00001">
    <property type="entry name" value="Enolase"/>
    <property type="match status" value="1"/>
</dbReference>
<dbReference type="RefSeq" id="WP_122195559.1">
    <property type="nucleotide sequence ID" value="NZ_RFFG01000029.1"/>
</dbReference>
<dbReference type="Gene3D" id="3.20.20.120">
    <property type="entry name" value="Enolase-like C-terminal domain"/>
    <property type="match status" value="1"/>
</dbReference>
<evidence type="ECO:0000313" key="4">
    <source>
        <dbReference type="Proteomes" id="UP000282674"/>
    </source>
</evidence>
<dbReference type="InterPro" id="IPR018110">
    <property type="entry name" value="Mandel_Rmase/mucon_lact_enz_CS"/>
</dbReference>
<protein>
    <submittedName>
        <fullName evidence="3">Mandelate racemase/muconate lactonizing enzyme family protein</fullName>
    </submittedName>
</protein>
<dbReference type="GO" id="GO:0009063">
    <property type="term" value="P:amino acid catabolic process"/>
    <property type="evidence" value="ECO:0007669"/>
    <property type="project" value="InterPro"/>
</dbReference>
<comment type="caution">
    <text evidence="3">The sequence shown here is derived from an EMBL/GenBank/DDBJ whole genome shotgun (WGS) entry which is preliminary data.</text>
</comment>
<gene>
    <name evidence="3" type="ORF">EBO15_18015</name>
</gene>
<dbReference type="SFLD" id="SFLDG00179">
    <property type="entry name" value="mandelate_racemase"/>
    <property type="match status" value="1"/>
</dbReference>
<accession>A0A3M2M0G8</accession>
<dbReference type="OrthoDB" id="9796450at2"/>
<dbReference type="InterPro" id="IPR034593">
    <property type="entry name" value="DgoD-like"/>
</dbReference>
<dbReference type="AlphaFoldDB" id="A0A3M2M0G8"/>
<keyword evidence="4" id="KW-1185">Reference proteome</keyword>
<name>A0A3M2M0G8_9ACTN</name>
<organism evidence="3 4">
    <name type="scientific">Actinomadura harenae</name>
    <dbReference type="NCBI Taxonomy" id="2483351"/>
    <lineage>
        <taxon>Bacteria</taxon>
        <taxon>Bacillati</taxon>
        <taxon>Actinomycetota</taxon>
        <taxon>Actinomycetes</taxon>
        <taxon>Streptosporangiales</taxon>
        <taxon>Thermomonosporaceae</taxon>
        <taxon>Actinomadura</taxon>
    </lineage>
</organism>
<dbReference type="InterPro" id="IPR013341">
    <property type="entry name" value="Mandelate_racemase_N_dom"/>
</dbReference>
<dbReference type="SUPFAM" id="SSF51604">
    <property type="entry name" value="Enolase C-terminal domain-like"/>
    <property type="match status" value="1"/>
</dbReference>
<reference evidence="3 4" key="1">
    <citation type="submission" date="2018-10" db="EMBL/GenBank/DDBJ databases">
        <title>Isolation from soil.</title>
        <authorList>
            <person name="Hu J."/>
        </authorList>
    </citation>
    <scope>NUCLEOTIDE SEQUENCE [LARGE SCALE GENOMIC DNA]</scope>
    <source>
        <strain evidence="3 4">NEAU-Ht49</strain>
    </source>
</reference>
<keyword evidence="1" id="KW-0456">Lyase</keyword>
<dbReference type="EMBL" id="RFFG01000029">
    <property type="protein sequence ID" value="RMI42922.1"/>
    <property type="molecule type" value="Genomic_DNA"/>
</dbReference>
<sequence>MLHGSQPPVTRVDAFPLKIRNPDAYLGAPPDTAGDGYFLRPPWRSLYSSRFETLLVRVTCADGTTGWGEALSPVAPEVTAAIVDRLLGPVLIGEDPTAVRPLWHKLRDLMRERGHLVGHQADALAAVDIALWDLAGRLTDRPVSALLGGAFRDEVPVYVSGLPRPTNEERAALAVEWVERGATRVKLHLGHGVDEDLATFDVVAATGLHVAVDAHWAYSLPEAVRLGKALAERGALFLEAPLAPEDVEGHRDLARRVDLPIAIGETLRNRYELTHWLDRRATGLVQPDVGRTGITELMAMGELAAARHLPVAPHHSTGLGVVLAAGLHVSAALPELAFFEYQPTSHEVGGRVLTTPITGGATGFAVPSGPGLGVEVDLDAVAELSSTPLEV</sequence>
<dbReference type="SUPFAM" id="SSF54826">
    <property type="entry name" value="Enolase N-terminal domain-like"/>
    <property type="match status" value="1"/>
</dbReference>
<dbReference type="PANTHER" id="PTHR48080:SF2">
    <property type="entry name" value="D-GALACTONATE DEHYDRATASE"/>
    <property type="match status" value="1"/>
</dbReference>
<dbReference type="PROSITE" id="PS00908">
    <property type="entry name" value="MR_MLE_1"/>
    <property type="match status" value="1"/>
</dbReference>
<evidence type="ECO:0000256" key="1">
    <source>
        <dbReference type="ARBA" id="ARBA00023239"/>
    </source>
</evidence>
<dbReference type="GO" id="GO:0016829">
    <property type="term" value="F:lyase activity"/>
    <property type="evidence" value="ECO:0007669"/>
    <property type="project" value="UniProtKB-KW"/>
</dbReference>
<dbReference type="PANTHER" id="PTHR48080">
    <property type="entry name" value="D-GALACTONATE DEHYDRATASE-RELATED"/>
    <property type="match status" value="1"/>
</dbReference>
<dbReference type="Proteomes" id="UP000282674">
    <property type="component" value="Unassembled WGS sequence"/>
</dbReference>
<dbReference type="Pfam" id="PF13378">
    <property type="entry name" value="MR_MLE_C"/>
    <property type="match status" value="1"/>
</dbReference>